<keyword evidence="2" id="KW-0963">Cytoplasm</keyword>
<feature type="compositionally biased region" description="Low complexity" evidence="3">
    <location>
        <begin position="652"/>
        <end position="671"/>
    </location>
</feature>
<organism evidence="5 6">
    <name type="scientific">Saitozyma podzolica</name>
    <dbReference type="NCBI Taxonomy" id="1890683"/>
    <lineage>
        <taxon>Eukaryota</taxon>
        <taxon>Fungi</taxon>
        <taxon>Dikarya</taxon>
        <taxon>Basidiomycota</taxon>
        <taxon>Agaricomycotina</taxon>
        <taxon>Tremellomycetes</taxon>
        <taxon>Tremellales</taxon>
        <taxon>Trimorphomycetaceae</taxon>
        <taxon>Saitozyma</taxon>
    </lineage>
</organism>
<feature type="compositionally biased region" description="Basic and acidic residues" evidence="3">
    <location>
        <begin position="577"/>
        <end position="587"/>
    </location>
</feature>
<comment type="caution">
    <text evidence="5">The sequence shown here is derived from an EMBL/GenBank/DDBJ whole genome shotgun (WGS) entry which is preliminary data.</text>
</comment>
<feature type="compositionally biased region" description="Polar residues" evidence="3">
    <location>
        <begin position="212"/>
        <end position="224"/>
    </location>
</feature>
<feature type="region of interest" description="Disordered" evidence="3">
    <location>
        <begin position="504"/>
        <end position="527"/>
    </location>
</feature>
<feature type="compositionally biased region" description="Basic residues" evidence="3">
    <location>
        <begin position="89"/>
        <end position="102"/>
    </location>
</feature>
<evidence type="ECO:0000259" key="4">
    <source>
        <dbReference type="Pfam" id="PF06657"/>
    </source>
</evidence>
<feature type="region of interest" description="Disordered" evidence="3">
    <location>
        <begin position="201"/>
        <end position="288"/>
    </location>
</feature>
<evidence type="ECO:0000313" key="5">
    <source>
        <dbReference type="EMBL" id="RSH92907.1"/>
    </source>
</evidence>
<feature type="compositionally biased region" description="Basic and acidic residues" evidence="3">
    <location>
        <begin position="353"/>
        <end position="366"/>
    </location>
</feature>
<feature type="region of interest" description="Disordered" evidence="3">
    <location>
        <begin position="119"/>
        <end position="139"/>
    </location>
</feature>
<dbReference type="InterPro" id="IPR024957">
    <property type="entry name" value="Cep57_MT-bd_dom"/>
</dbReference>
<dbReference type="Proteomes" id="UP000279259">
    <property type="component" value="Unassembled WGS sequence"/>
</dbReference>
<accession>A0A427YPB1</accession>
<comment type="subcellular location">
    <subcellularLocation>
        <location evidence="1">Cytoplasm</location>
    </subcellularLocation>
</comment>
<feature type="region of interest" description="Disordered" evidence="3">
    <location>
        <begin position="304"/>
        <end position="381"/>
    </location>
</feature>
<dbReference type="GO" id="GO:0008017">
    <property type="term" value="F:microtubule binding"/>
    <property type="evidence" value="ECO:0007669"/>
    <property type="project" value="InterPro"/>
</dbReference>
<gene>
    <name evidence="5" type="ORF">EHS25_008353</name>
</gene>
<feature type="region of interest" description="Disordered" evidence="3">
    <location>
        <begin position="576"/>
        <end position="769"/>
    </location>
</feature>
<evidence type="ECO:0000313" key="6">
    <source>
        <dbReference type="Proteomes" id="UP000279259"/>
    </source>
</evidence>
<keyword evidence="6" id="KW-1185">Reference proteome</keyword>
<proteinExistence type="predicted"/>
<feature type="region of interest" description="Disordered" evidence="3">
    <location>
        <begin position="37"/>
        <end position="61"/>
    </location>
</feature>
<feature type="region of interest" description="Disordered" evidence="3">
    <location>
        <begin position="859"/>
        <end position="880"/>
    </location>
</feature>
<feature type="domain" description="Cep57 centrosome microtubule-binding" evidence="4">
    <location>
        <begin position="783"/>
        <end position="853"/>
    </location>
</feature>
<feature type="compositionally biased region" description="Polar residues" evidence="3">
    <location>
        <begin position="504"/>
        <end position="519"/>
    </location>
</feature>
<feature type="compositionally biased region" description="Polar residues" evidence="3">
    <location>
        <begin position="727"/>
        <end position="738"/>
    </location>
</feature>
<feature type="compositionally biased region" description="Basic and acidic residues" evidence="3">
    <location>
        <begin position="672"/>
        <end position="684"/>
    </location>
</feature>
<name>A0A427YPB1_9TREE</name>
<dbReference type="EMBL" id="RSCD01000005">
    <property type="protein sequence ID" value="RSH92907.1"/>
    <property type="molecule type" value="Genomic_DNA"/>
</dbReference>
<dbReference type="GO" id="GO:0005737">
    <property type="term" value="C:cytoplasm"/>
    <property type="evidence" value="ECO:0007669"/>
    <property type="project" value="UniProtKB-SubCell"/>
</dbReference>
<evidence type="ECO:0000256" key="1">
    <source>
        <dbReference type="ARBA" id="ARBA00004496"/>
    </source>
</evidence>
<protein>
    <recommendedName>
        <fullName evidence="4">Cep57 centrosome microtubule-binding domain-containing protein</fullName>
    </recommendedName>
</protein>
<sequence>MEAFTIPSSHLDLERRRLESTIDQDLASLSLDSLLTTTVSQPSSRTASPPPRLGGSVTMPNDSFSSETTISLEYPRAFGQGETGGLSFSHHHPNHLHSHPHRLDRAPAPPLPAEQRLHDNILSGPSGTPRAPARLPSAASYPGTSFGASPVSTAGHHVSQVTLADGVFRRHNHHDAAAADESEFDPERSLGRLVGELGKAMGSGVSDDTPHVSLTGTARMSTRPISPFAHALSPPRSPSPMPSLNNVHPHANPNLSLTLNRSDPLPSPPQSRSSKSSGSGRRLGGEVDSGRFSSLARQLGEDLRAQTHVQAPAQPTMRRALSDSTAHNVVPVQRGAMTPGRTKKGGNVPGGPGKDRLRALQDENRPRSAPAGRTDGLGDITGMTGLLETPAKGGEYGSLDKNGDVGGDAGASIPQTLATLHARLRALETENSLKRRRVRELEGELDRAKAEVEAAKRGSEQRLREAIGTKSALEDLVARLQTDLARMTAELEQNKALVSELRLAQSSPAPKTGQSSPPASLSRDRVDTKIAVLENEVERLDREVQRLGGIVEEGLEIRRRGRGERTVRLELEEEELERVRRDVERRSRGVPQSSSVESAKDKDPARGPSKLRQGLHASAAQIPTTMPPTVEPPTRFHPGPGPPTPVSDDGALSLSSPTPASRSASRSGSGSSHDRRQSDKDEGTGGKSNRRKSRSAANRVEGPSSPFPSIRAEDEHEFFHLNGLTGTGTTQPRTSRPSRGNPDGAATNPSPWARKFTSTTTAAAARWPPPHHIPGLSSGTDEVPPQTVLARVLRELEEDFAHYKAIYAELADQYKVLDPASAVAKRHVLAEHLREVIDLLELKADQIAELYDLLTFQDKPAEPRENGNGTGGAASGGRKSVHDVMRMVKESLGEEAMRRLEQDGLGYTTRRRAHKVL</sequence>
<reference evidence="5 6" key="1">
    <citation type="submission" date="2018-11" db="EMBL/GenBank/DDBJ databases">
        <title>Genome sequence of Saitozyma podzolica DSM 27192.</title>
        <authorList>
            <person name="Aliyu H."/>
            <person name="Gorte O."/>
            <person name="Ochsenreither K."/>
        </authorList>
    </citation>
    <scope>NUCLEOTIDE SEQUENCE [LARGE SCALE GENOMIC DNA]</scope>
    <source>
        <strain evidence="5 6">DSM 27192</strain>
    </source>
</reference>
<dbReference type="OrthoDB" id="76453at2759"/>
<feature type="compositionally biased region" description="Low complexity" evidence="3">
    <location>
        <begin position="129"/>
        <end position="139"/>
    </location>
</feature>
<evidence type="ECO:0000256" key="2">
    <source>
        <dbReference type="ARBA" id="ARBA00022490"/>
    </source>
</evidence>
<feature type="compositionally biased region" description="Low complexity" evidence="3">
    <location>
        <begin position="270"/>
        <end position="280"/>
    </location>
</feature>
<dbReference type="AlphaFoldDB" id="A0A427YPB1"/>
<feature type="region of interest" description="Disordered" evidence="3">
    <location>
        <begin position="81"/>
        <end position="103"/>
    </location>
</feature>
<evidence type="ECO:0000256" key="3">
    <source>
        <dbReference type="SAM" id="MobiDB-lite"/>
    </source>
</evidence>
<dbReference type="Pfam" id="PF06657">
    <property type="entry name" value="Cep57_MT_bd"/>
    <property type="match status" value="1"/>
</dbReference>